<dbReference type="AlphaFoldDB" id="A0A9W7LBI5"/>
<feature type="compositionally biased region" description="Basic and acidic residues" evidence="1">
    <location>
        <begin position="17"/>
        <end position="27"/>
    </location>
</feature>
<proteinExistence type="predicted"/>
<feature type="region of interest" description="Disordered" evidence="1">
    <location>
        <begin position="1"/>
        <end position="27"/>
    </location>
</feature>
<evidence type="ECO:0000256" key="1">
    <source>
        <dbReference type="SAM" id="MobiDB-lite"/>
    </source>
</evidence>
<protein>
    <submittedName>
        <fullName evidence="2">Uncharacterized protein</fullName>
    </submittedName>
</protein>
<evidence type="ECO:0000313" key="3">
    <source>
        <dbReference type="Proteomes" id="UP001165065"/>
    </source>
</evidence>
<evidence type="ECO:0000313" key="2">
    <source>
        <dbReference type="EMBL" id="GMI43690.1"/>
    </source>
</evidence>
<dbReference type="EMBL" id="BRYA01000196">
    <property type="protein sequence ID" value="GMI43690.1"/>
    <property type="molecule type" value="Genomic_DNA"/>
</dbReference>
<dbReference type="Proteomes" id="UP001165065">
    <property type="component" value="Unassembled WGS sequence"/>
</dbReference>
<keyword evidence="3" id="KW-1185">Reference proteome</keyword>
<organism evidence="2 3">
    <name type="scientific">Triparma columacea</name>
    <dbReference type="NCBI Taxonomy" id="722753"/>
    <lineage>
        <taxon>Eukaryota</taxon>
        <taxon>Sar</taxon>
        <taxon>Stramenopiles</taxon>
        <taxon>Ochrophyta</taxon>
        <taxon>Bolidophyceae</taxon>
        <taxon>Parmales</taxon>
        <taxon>Triparmaceae</taxon>
        <taxon>Triparma</taxon>
    </lineage>
</organism>
<dbReference type="Gene3D" id="3.30.530.20">
    <property type="match status" value="3"/>
</dbReference>
<dbReference type="SUPFAM" id="SSF55961">
    <property type="entry name" value="Bet v1-like"/>
    <property type="match status" value="3"/>
</dbReference>
<reference evidence="3" key="1">
    <citation type="journal article" date="2023" name="Commun. Biol.">
        <title>Genome analysis of Parmales, the sister group of diatoms, reveals the evolutionary specialization of diatoms from phago-mixotrophs to photoautotrophs.</title>
        <authorList>
            <person name="Ban H."/>
            <person name="Sato S."/>
            <person name="Yoshikawa S."/>
            <person name="Yamada K."/>
            <person name="Nakamura Y."/>
            <person name="Ichinomiya M."/>
            <person name="Sato N."/>
            <person name="Blanc-Mathieu R."/>
            <person name="Endo H."/>
            <person name="Kuwata A."/>
            <person name="Ogata H."/>
        </authorList>
    </citation>
    <scope>NUCLEOTIDE SEQUENCE [LARGE SCALE GENOMIC DNA]</scope>
</reference>
<name>A0A9W7LBI5_9STRA</name>
<sequence length="1133" mass="128190">MKVSPKQEDEQVIAVNDDDRGLTDQERNVDIESVVNEEIVGGPDDIIELINDNDNDMEKGRVTRVYDPPGELDDAENLEEKIAEGIQLSPVKMSTKDSPQQEDKHIVASSDIENGLQDHDFSSEANEAIFGAPEDVIDSINDNNMENGWVFRGDNPPDGLGDNENLVEEKDKGNKASLVGIGGATQIDKEIDRAELEALTNIIRNKKQDYTEEEKQAIRKGMEFYEKCKEGRNFDELKSPDERVKMKLVHVDGASSGTGFATTVLDASVEECAANEFYLDSREFKKGAKERGITDYHVKNVNDHTLYYITTRNLGLPGFVPRDGRSKITWFKQEDGKVIIDVTDTDELQVDFPVKAGNILVKIHTVWVFEPLDPIGVVPQTSVTFTTKVDLGGVFFSSITNKIAPQFLGVLSDLRKKFDKSRDIDGFKLLQTVDIINNEIQDYTAEEEEVLKDGKKFYMDCKTSNKFKIVKSPDPKVKMKFVHLEGESQGIGICEAVVDASLAECVAYEFIKDSRERQAKLGKKYKAIETKKLNDHSQLYLNRRSFRVRGLSDREWRSFICWQKEEGDKICWTVYKDTNLLDEDFPLSSQTVLATVRTTWMFEALSTTGGVPQTRVTFASTVDIKGSVPDFIMNHLSTGYASNMIELRKKFHKSDDKIDRAALEYLANIIKNESQDYTEEEEKAIKKGKEFYEKCIKSKQFEDLKSPDPRVKMKSVYIEGQSLVSGVGETVIDASLEECVAFEFTKDSREKLAGLKHKGVVKQEIKKLNNHSQLYLSKRNLGIPGFFNREYRTSCVYKKEEGRKERCWVVYEDTTELNKDFPLKQGNVLGSSKTVWLYEEQENIGNIPQTRAVVVATVDIGGSVPKFVMNRQAHKFASNMIHIRKKFDRSKEIDAFKRQQIISKFEEIVIEGAPGIESHFHEIDGAQEISNALSGQTLIKAEKGMGWGKTSITVRASHKEVAAFFWGLKSGVDSKLKLHRVNNKTLVATIEDEGQLTAVRFSKAGQMKTEVEMMTRHERLTRLTRLSFKASGGSRKVATKQSVIKHLGIATDAAYYFDNLLKSNEAGEQDGRRFGEQLMERVKKMNVGDNKVEVVREFIDANRALKEISEQHGFMRTMLYAMGGHINLLKCKK</sequence>
<gene>
    <name evidence="2" type="ORF">TrCOL_g6405</name>
</gene>
<dbReference type="InterPro" id="IPR023393">
    <property type="entry name" value="START-like_dom_sf"/>
</dbReference>
<accession>A0A9W7LBI5</accession>
<dbReference type="OrthoDB" id="10475732at2759"/>
<comment type="caution">
    <text evidence="2">The sequence shown here is derived from an EMBL/GenBank/DDBJ whole genome shotgun (WGS) entry which is preliminary data.</text>
</comment>